<proteinExistence type="predicted"/>
<name>A0A556TQE5_BAGYA</name>
<evidence type="ECO:0000313" key="2">
    <source>
        <dbReference type="Proteomes" id="UP000319801"/>
    </source>
</evidence>
<protein>
    <submittedName>
        <fullName evidence="1">Uncharacterized protein</fullName>
    </submittedName>
</protein>
<keyword evidence="2" id="KW-1185">Reference proteome</keyword>
<sequence length="98" mass="10817">MVEKDKAFILDAPVALSDIFNDAIQSLVEKFQEVKRQSSAFQRVPVLPPLNLLLLNTDASIHVRVRKEGDRPVLSMLKAQQKAWARAAASTGTKSIST</sequence>
<dbReference type="OrthoDB" id="8948664at2759"/>
<accession>A0A556TQE5</accession>
<evidence type="ECO:0000313" key="1">
    <source>
        <dbReference type="EMBL" id="TSK34913.1"/>
    </source>
</evidence>
<dbReference type="AlphaFoldDB" id="A0A556TQE5"/>
<reference evidence="1 2" key="1">
    <citation type="journal article" date="2019" name="Genome Biol. Evol.">
        <title>Whole-Genome Sequencing of the Giant Devil Catfish, Bagarius yarrelli.</title>
        <authorList>
            <person name="Jiang W."/>
            <person name="Lv Y."/>
            <person name="Cheng L."/>
            <person name="Yang K."/>
            <person name="Chao B."/>
            <person name="Wang X."/>
            <person name="Li Y."/>
            <person name="Pan X."/>
            <person name="You X."/>
            <person name="Zhang Y."/>
            <person name="Yang J."/>
            <person name="Li J."/>
            <person name="Zhang X."/>
            <person name="Liu S."/>
            <person name="Sun C."/>
            <person name="Yang J."/>
            <person name="Shi Q."/>
        </authorList>
    </citation>
    <scope>NUCLEOTIDE SEQUENCE [LARGE SCALE GENOMIC DNA]</scope>
    <source>
        <strain evidence="1">JWS20170419001</strain>
        <tissue evidence="1">Muscle</tissue>
    </source>
</reference>
<dbReference type="Proteomes" id="UP000319801">
    <property type="component" value="Unassembled WGS sequence"/>
</dbReference>
<comment type="caution">
    <text evidence="1">The sequence shown here is derived from an EMBL/GenBank/DDBJ whole genome shotgun (WGS) entry which is preliminary data.</text>
</comment>
<gene>
    <name evidence="1" type="ORF">Baya_4521</name>
</gene>
<organism evidence="1 2">
    <name type="scientific">Bagarius yarrelli</name>
    <name type="common">Goonch</name>
    <name type="synonym">Bagrus yarrelli</name>
    <dbReference type="NCBI Taxonomy" id="175774"/>
    <lineage>
        <taxon>Eukaryota</taxon>
        <taxon>Metazoa</taxon>
        <taxon>Chordata</taxon>
        <taxon>Craniata</taxon>
        <taxon>Vertebrata</taxon>
        <taxon>Euteleostomi</taxon>
        <taxon>Actinopterygii</taxon>
        <taxon>Neopterygii</taxon>
        <taxon>Teleostei</taxon>
        <taxon>Ostariophysi</taxon>
        <taxon>Siluriformes</taxon>
        <taxon>Sisoridae</taxon>
        <taxon>Sisorinae</taxon>
        <taxon>Bagarius</taxon>
    </lineage>
</organism>
<dbReference type="EMBL" id="VCAZ01000010">
    <property type="protein sequence ID" value="TSK34913.1"/>
    <property type="molecule type" value="Genomic_DNA"/>
</dbReference>